<dbReference type="EMBL" id="NHYD01002888">
    <property type="protein sequence ID" value="PPQ84354.1"/>
    <property type="molecule type" value="Genomic_DNA"/>
</dbReference>
<comment type="caution">
    <text evidence="1">The sequence shown here is derived from an EMBL/GenBank/DDBJ whole genome shotgun (WGS) entry which is preliminary data.</text>
</comment>
<evidence type="ECO:0000313" key="1">
    <source>
        <dbReference type="EMBL" id="PPQ84354.1"/>
    </source>
</evidence>
<reference evidence="1 2" key="1">
    <citation type="journal article" date="2018" name="Evol. Lett.">
        <title>Horizontal gene cluster transfer increased hallucinogenic mushroom diversity.</title>
        <authorList>
            <person name="Reynolds H.T."/>
            <person name="Vijayakumar V."/>
            <person name="Gluck-Thaler E."/>
            <person name="Korotkin H.B."/>
            <person name="Matheny P.B."/>
            <person name="Slot J.C."/>
        </authorList>
    </citation>
    <scope>NUCLEOTIDE SEQUENCE [LARGE SCALE GENOMIC DNA]</scope>
    <source>
        <strain evidence="1 2">2631</strain>
    </source>
</reference>
<dbReference type="AlphaFoldDB" id="A0A409X0Q7"/>
<dbReference type="Proteomes" id="UP000283269">
    <property type="component" value="Unassembled WGS sequence"/>
</dbReference>
<protein>
    <submittedName>
        <fullName evidence="1">Uncharacterized protein</fullName>
    </submittedName>
</protein>
<sequence length="60" mass="6747">MVDTLNTEIFQIAAFTAEMVENGTLLASSEERNKNIEQFRGPLESAERRLGQELSPHLVN</sequence>
<keyword evidence="2" id="KW-1185">Reference proteome</keyword>
<organism evidence="1 2">
    <name type="scientific">Psilocybe cyanescens</name>
    <dbReference type="NCBI Taxonomy" id="93625"/>
    <lineage>
        <taxon>Eukaryota</taxon>
        <taxon>Fungi</taxon>
        <taxon>Dikarya</taxon>
        <taxon>Basidiomycota</taxon>
        <taxon>Agaricomycotina</taxon>
        <taxon>Agaricomycetes</taxon>
        <taxon>Agaricomycetidae</taxon>
        <taxon>Agaricales</taxon>
        <taxon>Agaricineae</taxon>
        <taxon>Strophariaceae</taxon>
        <taxon>Psilocybe</taxon>
    </lineage>
</organism>
<accession>A0A409X0Q7</accession>
<proteinExistence type="predicted"/>
<evidence type="ECO:0000313" key="2">
    <source>
        <dbReference type="Proteomes" id="UP000283269"/>
    </source>
</evidence>
<feature type="non-terminal residue" evidence="1">
    <location>
        <position position="60"/>
    </location>
</feature>
<gene>
    <name evidence="1" type="ORF">CVT25_013250</name>
</gene>
<name>A0A409X0Q7_PSICY</name>
<dbReference type="InParanoid" id="A0A409X0Q7"/>